<dbReference type="RefSeq" id="WP_006118114.1">
    <property type="nucleotide sequence ID" value="NZ_AHIE01000002.1"/>
</dbReference>
<dbReference type="Proteomes" id="UP000005050">
    <property type="component" value="Unassembled WGS sequence"/>
</dbReference>
<dbReference type="PATRIC" id="fig|660596.6.peg.640"/>
<evidence type="ECO:0000313" key="1">
    <source>
        <dbReference type="EMBL" id="ARF51383.1"/>
    </source>
</evidence>
<reference evidence="1 4" key="3">
    <citation type="submission" date="2016-10" db="EMBL/GenBank/DDBJ databases">
        <title>Complete Genome Assembly of Pantoea stewartii subsp. stewartii DC283, a Corn Pathogen.</title>
        <authorList>
            <person name="Duong D.A."/>
            <person name="Stevens A.M."/>
            <person name="Jensen R.V."/>
        </authorList>
    </citation>
    <scope>NUCLEOTIDE SEQUENCE [LARGE SCALE GENOMIC DNA]</scope>
    <source>
        <strain evidence="1 4">DC283</strain>
    </source>
</reference>
<proteinExistence type="predicted"/>
<accession>H3R9S1</accession>
<dbReference type="Gene3D" id="3.90.1670.10">
    <property type="entry name" value="FdhE-like domain"/>
    <property type="match status" value="1"/>
</dbReference>
<reference evidence="2" key="2">
    <citation type="submission" date="2012-01" db="EMBL/GenBank/DDBJ databases">
        <authorList>
            <person name="Biehl B.S."/>
            <person name="Ding Y."/>
            <person name="Dugan-Rocha S.P."/>
            <person name="Gibbs R.A."/>
            <person name="Glasner J.D."/>
            <person name="Kovar C."/>
            <person name="Muzny D.M."/>
            <person name="Neeno-Eckwall E.C."/>
            <person name="Perna N.T."/>
            <person name="Qin X."/>
            <person name="von Bodman S.B."/>
            <person name="Weinstock G.M."/>
        </authorList>
    </citation>
    <scope>NUCLEOTIDE SEQUENCE</scope>
    <source>
        <strain evidence="2">DC283</strain>
    </source>
</reference>
<keyword evidence="4" id="KW-1185">Reference proteome</keyword>
<dbReference type="OrthoDB" id="6628695at2"/>
<dbReference type="STRING" id="660596.DSJ_20040"/>
<sequence length="169" mass="18960">MSTKKLMDDIRPSLQRTEAVLGEILQISGQQHLASPETQEWSEIYFRSSEAASHLAQVKAALKNHSAMLYATDLTVQSAEEKRGTTRYKPHHLPAGSVVYVNADAQNPDEAATYYCAHCHQNGIVSILQPGKEIEGHRSLHCPQCKNDYKFEAIPNRVMFFEGKPRGCY</sequence>
<dbReference type="Proteomes" id="UP000192380">
    <property type="component" value="Chromosome"/>
</dbReference>
<protein>
    <submittedName>
        <fullName evidence="2">Uncharacterized protein</fullName>
    </submittedName>
</protein>
<dbReference type="EMBL" id="CP017581">
    <property type="protein sequence ID" value="ARF51383.1"/>
    <property type="molecule type" value="Genomic_DNA"/>
</dbReference>
<dbReference type="KEGG" id="pstw:DSJ_20040"/>
<dbReference type="EMBL" id="AHIE01000002">
    <property type="protein sequence ID" value="EHU01934.1"/>
    <property type="molecule type" value="Genomic_DNA"/>
</dbReference>
<evidence type="ECO:0000313" key="3">
    <source>
        <dbReference type="Proteomes" id="UP000005050"/>
    </source>
</evidence>
<dbReference type="InterPro" id="IPR024064">
    <property type="entry name" value="FdhE-like_sf"/>
</dbReference>
<evidence type="ECO:0000313" key="2">
    <source>
        <dbReference type="EMBL" id="EHU01934.1"/>
    </source>
</evidence>
<gene>
    <name evidence="2" type="ORF">CKS_0403</name>
    <name evidence="1" type="ORF">DSJ_20040</name>
</gene>
<evidence type="ECO:0000313" key="4">
    <source>
        <dbReference type="Proteomes" id="UP000192380"/>
    </source>
</evidence>
<reference evidence="2 3" key="1">
    <citation type="journal article" date="2012" name="Mol. Microbiol.">
        <title>The genetic and structural basis of two distinct terminal side branch residues in stewartan and amylovoran exopolysaccharides and their potential role in host adaptation.</title>
        <authorList>
            <person name="Wang X."/>
            <person name="Yang F."/>
            <person name="von Bodman S.B."/>
        </authorList>
    </citation>
    <scope>NUCLEOTIDE SEQUENCE [LARGE SCALE GENOMIC DNA]</scope>
    <source>
        <strain evidence="2 3">DC283</strain>
    </source>
</reference>
<organism evidence="2 3">
    <name type="scientific">Pantoea stewartii subsp. stewartii DC283</name>
    <dbReference type="NCBI Taxonomy" id="660596"/>
    <lineage>
        <taxon>Bacteria</taxon>
        <taxon>Pseudomonadati</taxon>
        <taxon>Pseudomonadota</taxon>
        <taxon>Gammaproteobacteria</taxon>
        <taxon>Enterobacterales</taxon>
        <taxon>Erwiniaceae</taxon>
        <taxon>Pantoea</taxon>
    </lineage>
</organism>
<name>H3R9S1_PANSE</name>
<dbReference type="AlphaFoldDB" id="H3R9S1"/>